<feature type="signal peptide" evidence="5">
    <location>
        <begin position="1"/>
        <end position="21"/>
    </location>
</feature>
<evidence type="ECO:0000256" key="1">
    <source>
        <dbReference type="ARBA" id="ARBA00007754"/>
    </source>
</evidence>
<evidence type="ECO:0000313" key="9">
    <source>
        <dbReference type="Proteomes" id="UP000187439"/>
    </source>
</evidence>
<dbReference type="PANTHER" id="PTHR40079:SF4">
    <property type="entry name" value="GH26 DOMAIN-CONTAINING PROTEIN-RELATED"/>
    <property type="match status" value="1"/>
</dbReference>
<feature type="active site" description="Nucleophile" evidence="4">
    <location>
        <position position="695"/>
    </location>
</feature>
<evidence type="ECO:0000256" key="4">
    <source>
        <dbReference type="PROSITE-ProRule" id="PRU01100"/>
    </source>
</evidence>
<keyword evidence="3 4" id="KW-0326">Glycosidase</keyword>
<dbReference type="PRINTS" id="PR00739">
    <property type="entry name" value="GLHYDRLASE26"/>
</dbReference>
<keyword evidence="5" id="KW-0732">Signal</keyword>
<dbReference type="GO" id="GO:0016985">
    <property type="term" value="F:mannan endo-1,4-beta-mannosidase activity"/>
    <property type="evidence" value="ECO:0007669"/>
    <property type="project" value="InterPro"/>
</dbReference>
<dbReference type="InterPro" id="IPR049475">
    <property type="entry name" value="Mann_GBD_bact"/>
</dbReference>
<feature type="active site" description="Proton donor" evidence="4">
    <location>
        <position position="585"/>
    </location>
</feature>
<dbReference type="RefSeq" id="WP_076119883.1">
    <property type="nucleotide sequence ID" value="NZ_MPTC01000013.1"/>
</dbReference>
<dbReference type="InterPro" id="IPR022790">
    <property type="entry name" value="GH26_dom"/>
</dbReference>
<dbReference type="InterPro" id="IPR015295">
    <property type="entry name" value="CBM27"/>
</dbReference>
<dbReference type="Proteomes" id="UP000187439">
    <property type="component" value="Unassembled WGS sequence"/>
</dbReference>
<dbReference type="GO" id="GO:0006080">
    <property type="term" value="P:substituted mannan metabolic process"/>
    <property type="evidence" value="ECO:0007669"/>
    <property type="project" value="InterPro"/>
</dbReference>
<dbReference type="SUPFAM" id="SSF51445">
    <property type="entry name" value="(Trans)glycosidases"/>
    <property type="match status" value="1"/>
</dbReference>
<dbReference type="PROSITE" id="PS51272">
    <property type="entry name" value="SLH"/>
    <property type="match status" value="3"/>
</dbReference>
<dbReference type="Gene3D" id="2.60.120.260">
    <property type="entry name" value="Galactose-binding domain-like"/>
    <property type="match status" value="4"/>
</dbReference>
<dbReference type="InterPro" id="IPR017853">
    <property type="entry name" value="GH"/>
</dbReference>
<protein>
    <recommendedName>
        <fullName evidence="10">Beta-mannosidase</fullName>
    </recommendedName>
</protein>
<dbReference type="Gene3D" id="3.20.20.80">
    <property type="entry name" value="Glycosidases"/>
    <property type="match status" value="1"/>
</dbReference>
<dbReference type="Pfam" id="PF00395">
    <property type="entry name" value="SLH"/>
    <property type="match status" value="3"/>
</dbReference>
<dbReference type="Pfam" id="PF02156">
    <property type="entry name" value="Glyco_hydro_26"/>
    <property type="match status" value="1"/>
</dbReference>
<evidence type="ECO:0000256" key="3">
    <source>
        <dbReference type="ARBA" id="ARBA00023295"/>
    </source>
</evidence>
<name>A0A1R0XWQ3_9BACL</name>
<dbReference type="InterPro" id="IPR008979">
    <property type="entry name" value="Galactose-bd-like_sf"/>
</dbReference>
<keyword evidence="2 4" id="KW-0378">Hydrolase</keyword>
<comment type="similarity">
    <text evidence="1 4">Belongs to the glycosyl hydrolase 26 family.</text>
</comment>
<comment type="caution">
    <text evidence="8">The sequence shown here is derived from an EMBL/GenBank/DDBJ whole genome shotgun (WGS) entry which is preliminary data.</text>
</comment>
<dbReference type="Pfam" id="PF09212">
    <property type="entry name" value="CBM27"/>
    <property type="match status" value="1"/>
</dbReference>
<dbReference type="InterPro" id="IPR005087">
    <property type="entry name" value="CBM11"/>
</dbReference>
<evidence type="ECO:0000256" key="5">
    <source>
        <dbReference type="SAM" id="SignalP"/>
    </source>
</evidence>
<dbReference type="InterPro" id="IPR013783">
    <property type="entry name" value="Ig-like_fold"/>
</dbReference>
<sequence>MKRFKKSFILFLTAIMLVTMAAPALANGKTKENLKTHWAGESVDKWQGNGVVQGYPDGSFKPDHKVTRAELVSIINKLFGFSTLSETSFSDVPAKAWYASALSIAKQAGYYKGFPDNKAKADAEVTRQDAATLLASVFSLEPGTKASTFADQASISVYAKDAIGALSGILSGYPDGTFRPNDSITRAEVVTIVDRLVSGYYNSAGTFTGGDIQGNVVINRSGVELKNAAVSGNLYLTSGIGNGEGVLEDVTVKGNVFVSGGGEHSIHLKNSKLASVKVNRPEGKVRVVVEGGTVITQLTIDSVSIIEVGSGSTIDQLVIGSAATGTLITTKGTISKLVVGASSVVLNGVTLVAGTYTVKDGVLVGQGTSTPAPGGSGGTGIAPTATPVPTITPEPTATVAPTATPEAGIHIVDVDASAATKSLFAYLDSMSGKQIMFGHQHDTTVSFAGKDKNGNVISDVYSSTGDYPAVFGWDTLSLDGYENPPGVSGDYEASRLGLSAAMKQAHDLGGIVTLSTHPYNMVTGGDFKDTSNTPGASHSVVSRILPGGDKNGELNKYLDRIANFANNLKDDEGHLIPVLFRPFHEQNGGWFWWGAATTTKSEYAELYRYTVEYLRDVKGVHNFLYVFSPNGSFNGNESEYLTTYPGDQFVDILGMDQYDNKENAGSEAFLGGLVKDLKMISQLAQDKGKIVTLSEYGYSAAGMKTTGNNELEWFTKVLNAIKADPDAAKISYMLTWANFGEGNNLYVPYKNVPNKADHELLPDFVNFYKDDFTAFASDVKDDNKYNLEVEVAGKKPFMHIVTPNNISTITDAVTVIRAKVLNAVPSKVTYTVADSGVEVEMTLGADGYYSASWQPDAGLNGSSTEITVRAYGTGDATLTQTNSVFLKINEVPIKVITFDTEKDLEQIQNNGTWSGLTNNAETIKTVLQHASLDADGKLVINITEGLSAEDTWQELKLQLNDLALDGVDLSQVTRVKFTVLIPETAQNGANNAAVRSVIQLPPDWNTKYGMDSSYKSLSDLEKIIVDGTQYYKFDVSIDLDNAAKSAEATGLAISIIGSGLEVEGELPIYVDQIGLYNTYTAPVADKALVDNFEAYGSSNEALAAKYPKAGGDDVSVSLSTEHKASGDYGMQLHYTINNAGYTGVGKSLGSLDWSDYNALSMWVASDGDNAYAEKGEPLKLVVQLVIDGGYFEAYPVINPDKNGKIVLSLRNLTEMSWGKAGELTQERLKQVQSFNLYVNAMDGQSHEGSLYFDDIQAVYDGTLPDMSEEGNGGSQGHAPGVLYAFTKQSDIAGWVIDHSSANAQLPVFDANEEAVGVQFDLINTGNNANGSSKESFELAINPEKLNITGLDSISAKIKLSGGTAKARLFIKTGADWKWTDSGNPVLVDSTGYTTLSISLPTAGVDLAAVKTIGIIIEEVSNDGGTSNLYLKEVSLEKAVPAVHYGFETGNEGWSLNSGSATVSSDVYAEGKQSLKLDFTWNGEDKDPFIAVSKAAALDLSSFSKLAAKIRIVSDHPDVQAKLYLQLGGYAVWVDSGAKIASQDGFTEFTIDLSNLSLENLKKVDAIGIQFVTPSTAGTATAYIDEIIASK</sequence>
<dbReference type="Pfam" id="PF21253">
    <property type="entry name" value="Mann_GBD_bact"/>
    <property type="match status" value="2"/>
</dbReference>
<dbReference type="SUPFAM" id="SSF49785">
    <property type="entry name" value="Galactose-binding domain-like"/>
    <property type="match status" value="4"/>
</dbReference>
<dbReference type="InterPro" id="IPR000805">
    <property type="entry name" value="Glyco_hydro_26"/>
</dbReference>
<organism evidence="8 9">
    <name type="scientific">Paenibacillus odorifer</name>
    <dbReference type="NCBI Taxonomy" id="189426"/>
    <lineage>
        <taxon>Bacteria</taxon>
        <taxon>Bacillati</taxon>
        <taxon>Bacillota</taxon>
        <taxon>Bacilli</taxon>
        <taxon>Bacillales</taxon>
        <taxon>Paenibacillaceae</taxon>
        <taxon>Paenibacillus</taxon>
    </lineage>
</organism>
<dbReference type="EMBL" id="MPTC01000013">
    <property type="protein sequence ID" value="OMD39538.1"/>
    <property type="molecule type" value="Genomic_DNA"/>
</dbReference>
<feature type="domain" description="SLH" evidence="6">
    <location>
        <begin position="144"/>
        <end position="207"/>
    </location>
</feature>
<feature type="domain" description="GH26" evidence="7">
    <location>
        <begin position="418"/>
        <end position="777"/>
    </location>
</feature>
<proteinExistence type="inferred from homology"/>
<dbReference type="OrthoDB" id="185675at2"/>
<dbReference type="PANTHER" id="PTHR40079">
    <property type="entry name" value="MANNAN ENDO-1,4-BETA-MANNOSIDASE E-RELATED"/>
    <property type="match status" value="1"/>
</dbReference>
<evidence type="ECO:0000256" key="2">
    <source>
        <dbReference type="ARBA" id="ARBA00022801"/>
    </source>
</evidence>
<feature type="domain" description="SLH" evidence="6">
    <location>
        <begin position="26"/>
        <end position="89"/>
    </location>
</feature>
<dbReference type="PROSITE" id="PS51764">
    <property type="entry name" value="GH26"/>
    <property type="match status" value="1"/>
</dbReference>
<evidence type="ECO:0000259" key="6">
    <source>
        <dbReference type="PROSITE" id="PS51272"/>
    </source>
</evidence>
<evidence type="ECO:0008006" key="10">
    <source>
        <dbReference type="Google" id="ProtNLM"/>
    </source>
</evidence>
<reference evidence="8 9" key="1">
    <citation type="submission" date="2016-10" db="EMBL/GenBank/DDBJ databases">
        <title>Paenibacillus species isolates.</title>
        <authorList>
            <person name="Beno S.M."/>
        </authorList>
    </citation>
    <scope>NUCLEOTIDE SEQUENCE [LARGE SCALE GENOMIC DNA]</scope>
    <source>
        <strain evidence="8 9">FSL H7-0710</strain>
    </source>
</reference>
<feature type="chain" id="PRO_5038466114" description="Beta-mannosidase" evidence="5">
    <location>
        <begin position="22"/>
        <end position="1590"/>
    </location>
</feature>
<dbReference type="Pfam" id="PF03425">
    <property type="entry name" value="CBM_11"/>
    <property type="match status" value="1"/>
</dbReference>
<dbReference type="InterPro" id="IPR001119">
    <property type="entry name" value="SLH_dom"/>
</dbReference>
<dbReference type="Gene3D" id="2.60.40.10">
    <property type="entry name" value="Immunoglobulins"/>
    <property type="match status" value="1"/>
</dbReference>
<dbReference type="GO" id="GO:0030245">
    <property type="term" value="P:cellulose catabolic process"/>
    <property type="evidence" value="ECO:0007669"/>
    <property type="project" value="InterPro"/>
</dbReference>
<dbReference type="GO" id="GO:0008810">
    <property type="term" value="F:cellulase activity"/>
    <property type="evidence" value="ECO:0007669"/>
    <property type="project" value="InterPro"/>
</dbReference>
<evidence type="ECO:0000313" key="8">
    <source>
        <dbReference type="EMBL" id="OMD39538.1"/>
    </source>
</evidence>
<evidence type="ECO:0000259" key="7">
    <source>
        <dbReference type="PROSITE" id="PS51764"/>
    </source>
</evidence>
<feature type="domain" description="SLH" evidence="6">
    <location>
        <begin position="90"/>
        <end position="143"/>
    </location>
</feature>
<gene>
    <name evidence="8" type="ORF">BSK52_16280</name>
</gene>
<accession>A0A1R0XWQ3</accession>